<dbReference type="GO" id="GO:1900079">
    <property type="term" value="P:regulation of arginine biosynthetic process"/>
    <property type="evidence" value="ECO:0007669"/>
    <property type="project" value="UniProtKB-UniRule"/>
</dbReference>
<dbReference type="Pfam" id="PF02863">
    <property type="entry name" value="Arg_repressor_C"/>
    <property type="match status" value="1"/>
</dbReference>
<dbReference type="GO" id="GO:0051259">
    <property type="term" value="P:protein complex oligomerization"/>
    <property type="evidence" value="ECO:0007669"/>
    <property type="project" value="InterPro"/>
</dbReference>
<proteinExistence type="inferred from homology"/>
<reference evidence="11 12" key="1">
    <citation type="submission" date="2016-07" db="EMBL/GenBank/DDBJ databases">
        <title>Genome and transcriptome analysis of iron-reducing fermentative bacteria Anoxybacter fermentans.</title>
        <authorList>
            <person name="Zeng X."/>
            <person name="Shao Z."/>
        </authorList>
    </citation>
    <scope>NUCLEOTIDE SEQUENCE [LARGE SCALE GENOMIC DNA]</scope>
    <source>
        <strain evidence="11 12">DY22613</strain>
    </source>
</reference>
<feature type="domain" description="Arginine repressor C-terminal" evidence="10">
    <location>
        <begin position="80"/>
        <end position="146"/>
    </location>
</feature>
<dbReference type="GO" id="GO:0034618">
    <property type="term" value="F:arginine binding"/>
    <property type="evidence" value="ECO:0007669"/>
    <property type="project" value="InterPro"/>
</dbReference>
<dbReference type="NCBIfam" id="TIGR01529">
    <property type="entry name" value="argR_whole"/>
    <property type="match status" value="1"/>
</dbReference>
<dbReference type="RefSeq" id="WP_127016857.1">
    <property type="nucleotide sequence ID" value="NZ_CP016379.1"/>
</dbReference>
<dbReference type="InterPro" id="IPR036390">
    <property type="entry name" value="WH_DNA-bd_sf"/>
</dbReference>
<dbReference type="InterPro" id="IPR020899">
    <property type="entry name" value="Arg_repress_C"/>
</dbReference>
<dbReference type="Gene3D" id="3.30.1360.40">
    <property type="match status" value="1"/>
</dbReference>
<dbReference type="PRINTS" id="PR01467">
    <property type="entry name" value="ARGREPRESSOR"/>
</dbReference>
<keyword evidence="12" id="KW-1185">Reference proteome</keyword>
<evidence type="ECO:0000256" key="6">
    <source>
        <dbReference type="ARBA" id="ARBA00023163"/>
    </source>
</evidence>
<evidence type="ECO:0000256" key="7">
    <source>
        <dbReference type="HAMAP-Rule" id="MF_00173"/>
    </source>
</evidence>
<dbReference type="InterPro" id="IPR001669">
    <property type="entry name" value="Arg_repress"/>
</dbReference>
<evidence type="ECO:0000313" key="12">
    <source>
        <dbReference type="Proteomes" id="UP000267250"/>
    </source>
</evidence>
<dbReference type="GO" id="GO:0003677">
    <property type="term" value="F:DNA binding"/>
    <property type="evidence" value="ECO:0007669"/>
    <property type="project" value="UniProtKB-KW"/>
</dbReference>
<comment type="similarity">
    <text evidence="2 7">Belongs to the ArgR family.</text>
</comment>
<keyword evidence="4 7" id="KW-0805">Transcription regulation</keyword>
<dbReference type="SUPFAM" id="SSF46785">
    <property type="entry name" value="Winged helix' DNA-binding domain"/>
    <property type="match status" value="1"/>
</dbReference>
<dbReference type="InterPro" id="IPR036251">
    <property type="entry name" value="Arg_repress_C_sf"/>
</dbReference>
<evidence type="ECO:0000256" key="1">
    <source>
        <dbReference type="ARBA" id="ARBA00004496"/>
    </source>
</evidence>
<keyword evidence="7" id="KW-0055">Arginine biosynthesis</keyword>
<evidence type="ECO:0000313" key="11">
    <source>
        <dbReference type="EMBL" id="AZR73515.1"/>
    </source>
</evidence>
<dbReference type="Proteomes" id="UP000267250">
    <property type="component" value="Chromosome"/>
</dbReference>
<dbReference type="UniPathway" id="UPA00068"/>
<keyword evidence="6 7" id="KW-0804">Transcription</keyword>
<dbReference type="KEGG" id="aft:BBF96_09025"/>
<evidence type="ECO:0000259" key="9">
    <source>
        <dbReference type="Pfam" id="PF01316"/>
    </source>
</evidence>
<comment type="subcellular location">
    <subcellularLocation>
        <location evidence="1 7">Cytoplasm</location>
    </subcellularLocation>
</comment>
<keyword evidence="3 7" id="KW-0963">Cytoplasm</keyword>
<dbReference type="HAMAP" id="MF_00173">
    <property type="entry name" value="Arg_repressor"/>
    <property type="match status" value="1"/>
</dbReference>
<keyword evidence="7" id="KW-0028">Amino-acid biosynthesis</keyword>
<organism evidence="11 12">
    <name type="scientific">Anoxybacter fermentans</name>
    <dbReference type="NCBI Taxonomy" id="1323375"/>
    <lineage>
        <taxon>Bacteria</taxon>
        <taxon>Bacillati</taxon>
        <taxon>Bacillota</taxon>
        <taxon>Clostridia</taxon>
        <taxon>Halanaerobiales</taxon>
        <taxon>Anoxybacter</taxon>
    </lineage>
</organism>
<dbReference type="GO" id="GO:0003700">
    <property type="term" value="F:DNA-binding transcription factor activity"/>
    <property type="evidence" value="ECO:0007669"/>
    <property type="project" value="UniProtKB-UniRule"/>
</dbReference>
<dbReference type="SUPFAM" id="SSF55252">
    <property type="entry name" value="C-terminal domain of arginine repressor"/>
    <property type="match status" value="1"/>
</dbReference>
<evidence type="ECO:0000256" key="3">
    <source>
        <dbReference type="ARBA" id="ARBA00022490"/>
    </source>
</evidence>
<protein>
    <recommendedName>
        <fullName evidence="7 8">Arginine repressor</fullName>
    </recommendedName>
</protein>
<dbReference type="Pfam" id="PF01316">
    <property type="entry name" value="Arg_repressor"/>
    <property type="match status" value="1"/>
</dbReference>
<dbReference type="InterPro" id="IPR020900">
    <property type="entry name" value="Arg_repress_DNA-bd"/>
</dbReference>
<dbReference type="PANTHER" id="PTHR34471:SF1">
    <property type="entry name" value="ARGININE REPRESSOR"/>
    <property type="match status" value="1"/>
</dbReference>
<gene>
    <name evidence="7" type="primary">argR</name>
    <name evidence="11" type="ORF">BBF96_09025</name>
</gene>
<dbReference type="GO" id="GO:0005737">
    <property type="term" value="C:cytoplasm"/>
    <property type="evidence" value="ECO:0007669"/>
    <property type="project" value="UniProtKB-SubCell"/>
</dbReference>
<dbReference type="OrthoDB" id="9807089at2"/>
<feature type="domain" description="Arginine repressor DNA-binding" evidence="9">
    <location>
        <begin position="2"/>
        <end position="67"/>
    </location>
</feature>
<comment type="pathway">
    <text evidence="7">Amino-acid biosynthesis; L-arginine biosynthesis [regulation].</text>
</comment>
<keyword evidence="5 7" id="KW-0238">DNA-binding</keyword>
<evidence type="ECO:0000256" key="8">
    <source>
        <dbReference type="NCBIfam" id="TIGR01529"/>
    </source>
</evidence>
<evidence type="ECO:0000256" key="4">
    <source>
        <dbReference type="ARBA" id="ARBA00023015"/>
    </source>
</evidence>
<dbReference type="GO" id="GO:0006526">
    <property type="term" value="P:L-arginine biosynthetic process"/>
    <property type="evidence" value="ECO:0007669"/>
    <property type="project" value="UniProtKB-UniPathway"/>
</dbReference>
<accession>A0A3Q9HQW7</accession>
<evidence type="ECO:0000259" key="10">
    <source>
        <dbReference type="Pfam" id="PF02863"/>
    </source>
</evidence>
<dbReference type="PANTHER" id="PTHR34471">
    <property type="entry name" value="ARGININE REPRESSOR"/>
    <property type="match status" value="1"/>
</dbReference>
<dbReference type="AlphaFoldDB" id="A0A3Q9HQW7"/>
<evidence type="ECO:0000256" key="2">
    <source>
        <dbReference type="ARBA" id="ARBA00008316"/>
    </source>
</evidence>
<comment type="function">
    <text evidence="7">Regulates arginine biosynthesis genes.</text>
</comment>
<dbReference type="EMBL" id="CP016379">
    <property type="protein sequence ID" value="AZR73515.1"/>
    <property type="molecule type" value="Genomic_DNA"/>
</dbReference>
<keyword evidence="7" id="KW-0678">Repressor</keyword>
<sequence>MKSKRHLKILEIIKNEDISTQEDLAARLEEEGIEVTQATVSRDIKKLGLIKIPTGYGGYKYALPAERPQSDIISWVKRMFQDFVVNIDYGENLIVVKSLPGTAQGLASSIDSLEWDEIMGTVAGDDTVFIAVKSSEKTEGIYQRLREFLY</sequence>
<evidence type="ECO:0000256" key="5">
    <source>
        <dbReference type="ARBA" id="ARBA00023125"/>
    </source>
</evidence>
<name>A0A3Q9HQW7_9FIRM</name>
<dbReference type="InterPro" id="IPR036388">
    <property type="entry name" value="WH-like_DNA-bd_sf"/>
</dbReference>
<dbReference type="Gene3D" id="1.10.10.10">
    <property type="entry name" value="Winged helix-like DNA-binding domain superfamily/Winged helix DNA-binding domain"/>
    <property type="match status" value="1"/>
</dbReference>